<proteinExistence type="inferred from homology"/>
<keyword evidence="5" id="KW-1185">Reference proteome</keyword>
<organism evidence="4 5">
    <name type="scientific">Herpetosiphon geysericola</name>
    <dbReference type="NCBI Taxonomy" id="70996"/>
    <lineage>
        <taxon>Bacteria</taxon>
        <taxon>Bacillati</taxon>
        <taxon>Chloroflexota</taxon>
        <taxon>Chloroflexia</taxon>
        <taxon>Herpetosiphonales</taxon>
        <taxon>Herpetosiphonaceae</taxon>
        <taxon>Herpetosiphon</taxon>
    </lineage>
</organism>
<comment type="similarity">
    <text evidence="1">Belongs to the short-chain fatty acyl-CoA assimilation regulator (ScfR) family.</text>
</comment>
<evidence type="ECO:0000313" key="4">
    <source>
        <dbReference type="EMBL" id="KPL90299.1"/>
    </source>
</evidence>
<name>A0A0P6YAL2_9CHLR</name>
<sequence length="492" mass="56493">MSTDVINLIFGMKLRQARLEANLSLTEFAARAELSPSYVTEMEKGRKYPKPDKIVKMAHVLGKAYDELVSIKLNPALAYLENMLSSPLLRHFPFEEFELDPNELVGLFTKAPDKASALLHAIWEIARQYDMKDEHFFRAALRSYQEIHDNYFPEIEEEAEAFAAKYQLNLFPVRIEQLKQILQQQFGYRVDETSLADHELLSHYRAVYIDTPRKTLLINPNLYELQRKFILARELGYAALGLNERSVTSTPDQVLSFRQVSNDFKASYFGGALLMPRQPMIADISTLFNQTTWSAEPLLAMLNHYDVTPEMLLYRFSEVIPAAFGISLHFLRFHNVDGSYKLIKRINMNRLLLPSGIGLHEHYCRRWLASRLLINLAEQSGPQHQPLVDVQISQFLESQDRFLDIGFARPLVLTPTVGSSVVVGFRFTPELSKVIKFGDDPAIHRTVIHETCQRCPIDDCAVRKSVPTVLWGEQLRDRRNAAIAEIRRTLLP</sequence>
<dbReference type="Proteomes" id="UP000050277">
    <property type="component" value="Unassembled WGS sequence"/>
</dbReference>
<dbReference type="AlphaFoldDB" id="A0A0P6YAL2"/>
<reference evidence="4 5" key="1">
    <citation type="submission" date="2015-07" db="EMBL/GenBank/DDBJ databases">
        <title>Whole genome sequence of Herpetosiphon geysericola DSM 7119.</title>
        <authorList>
            <person name="Hemp J."/>
            <person name="Ward L.M."/>
            <person name="Pace L.A."/>
            <person name="Fischer W.W."/>
        </authorList>
    </citation>
    <scope>NUCLEOTIDE SEQUENCE [LARGE SCALE GENOMIC DNA]</scope>
    <source>
        <strain evidence="4 5">DSM 7119</strain>
    </source>
</reference>
<accession>A0A0P6YAL2</accession>
<dbReference type="PROSITE" id="PS50943">
    <property type="entry name" value="HTH_CROC1"/>
    <property type="match status" value="1"/>
</dbReference>
<dbReference type="InterPro" id="IPR010359">
    <property type="entry name" value="IrrE_HExxH"/>
</dbReference>
<dbReference type="STRING" id="70996.SE18_06675"/>
<dbReference type="Gene3D" id="1.10.260.40">
    <property type="entry name" value="lambda repressor-like DNA-binding domains"/>
    <property type="match status" value="1"/>
</dbReference>
<dbReference type="GO" id="GO:0005829">
    <property type="term" value="C:cytosol"/>
    <property type="evidence" value="ECO:0007669"/>
    <property type="project" value="TreeGrafter"/>
</dbReference>
<evidence type="ECO:0000259" key="3">
    <source>
        <dbReference type="PROSITE" id="PS50943"/>
    </source>
</evidence>
<comment type="caution">
    <text evidence="4">The sequence shown here is derived from an EMBL/GenBank/DDBJ whole genome shotgun (WGS) entry which is preliminary data.</text>
</comment>
<feature type="domain" description="HTH cro/C1-type" evidence="3">
    <location>
        <begin position="14"/>
        <end position="68"/>
    </location>
</feature>
<dbReference type="RefSeq" id="WP_054533655.1">
    <property type="nucleotide sequence ID" value="NZ_LGKP01000012.1"/>
</dbReference>
<dbReference type="CDD" id="cd00093">
    <property type="entry name" value="HTH_XRE"/>
    <property type="match status" value="1"/>
</dbReference>
<dbReference type="GO" id="GO:0003677">
    <property type="term" value="F:DNA binding"/>
    <property type="evidence" value="ECO:0007669"/>
    <property type="project" value="UniProtKB-KW"/>
</dbReference>
<dbReference type="SUPFAM" id="SSF47413">
    <property type="entry name" value="lambda repressor-like DNA-binding domains"/>
    <property type="match status" value="1"/>
</dbReference>
<dbReference type="SMART" id="SM00530">
    <property type="entry name" value="HTH_XRE"/>
    <property type="match status" value="1"/>
</dbReference>
<dbReference type="PANTHER" id="PTHR46797">
    <property type="entry name" value="HTH-TYPE TRANSCRIPTIONAL REGULATOR"/>
    <property type="match status" value="1"/>
</dbReference>
<dbReference type="EMBL" id="LGKP01000012">
    <property type="protein sequence ID" value="KPL90299.1"/>
    <property type="molecule type" value="Genomic_DNA"/>
</dbReference>
<dbReference type="Pfam" id="PF01381">
    <property type="entry name" value="HTH_3"/>
    <property type="match status" value="1"/>
</dbReference>
<dbReference type="InterPro" id="IPR001387">
    <property type="entry name" value="Cro/C1-type_HTH"/>
</dbReference>
<evidence type="ECO:0000313" key="5">
    <source>
        <dbReference type="Proteomes" id="UP000050277"/>
    </source>
</evidence>
<dbReference type="OrthoDB" id="137988at2"/>
<dbReference type="GO" id="GO:0003700">
    <property type="term" value="F:DNA-binding transcription factor activity"/>
    <property type="evidence" value="ECO:0007669"/>
    <property type="project" value="TreeGrafter"/>
</dbReference>
<evidence type="ECO:0000256" key="1">
    <source>
        <dbReference type="ARBA" id="ARBA00007227"/>
    </source>
</evidence>
<keyword evidence="2" id="KW-0238">DNA-binding</keyword>
<gene>
    <name evidence="4" type="ORF">SE18_06675</name>
</gene>
<dbReference type="InterPro" id="IPR010982">
    <property type="entry name" value="Lambda_DNA-bd_dom_sf"/>
</dbReference>
<evidence type="ECO:0000256" key="2">
    <source>
        <dbReference type="ARBA" id="ARBA00023125"/>
    </source>
</evidence>
<dbReference type="Pfam" id="PF06114">
    <property type="entry name" value="Peptidase_M78"/>
    <property type="match status" value="1"/>
</dbReference>
<dbReference type="InterPro" id="IPR050807">
    <property type="entry name" value="TransReg_Diox_bact_type"/>
</dbReference>
<protein>
    <recommendedName>
        <fullName evidence="3">HTH cro/C1-type domain-containing protein</fullName>
    </recommendedName>
</protein>
<dbReference type="PANTHER" id="PTHR46797:SF1">
    <property type="entry name" value="METHYLPHOSPHONATE SYNTHASE"/>
    <property type="match status" value="1"/>
</dbReference>